<gene>
    <name evidence="1" type="ORF">FH779_13120</name>
</gene>
<evidence type="ECO:0000313" key="1">
    <source>
        <dbReference type="EMBL" id="QLL58969.1"/>
    </source>
</evidence>
<dbReference type="Proteomes" id="UP000510643">
    <property type="component" value="Chromosome"/>
</dbReference>
<reference evidence="1 2" key="1">
    <citation type="submission" date="2019-06" db="EMBL/GenBank/DDBJ databases">
        <title>Emergence of pandrug resistant Empedobacter falsenii in China.</title>
        <authorList>
            <person name="Dong N."/>
            <person name="Chen S."/>
            <person name="Zhang R."/>
        </authorList>
    </citation>
    <scope>NUCLEOTIDE SEQUENCE [LARGE SCALE GENOMIC DNA]</scope>
    <source>
        <strain evidence="1 2">1681-1</strain>
    </source>
</reference>
<accession>A0A7H9DW77</accession>
<keyword evidence="2" id="KW-1185">Reference proteome</keyword>
<evidence type="ECO:0000313" key="2">
    <source>
        <dbReference type="Proteomes" id="UP000510643"/>
    </source>
</evidence>
<dbReference type="KEGG" id="efal:FH779_13120"/>
<name>A0A7H9DW77_9FLAO</name>
<proteinExistence type="predicted"/>
<dbReference type="RefSeq" id="WP_185655229.1">
    <property type="nucleotide sequence ID" value="NZ_JACLFP010000001.1"/>
</dbReference>
<dbReference type="EMBL" id="CP040908">
    <property type="protein sequence ID" value="QLL58969.1"/>
    <property type="molecule type" value="Genomic_DNA"/>
</dbReference>
<dbReference type="AlphaFoldDB" id="A0A7H9DW77"/>
<sequence>MKKYLPFVIFIIAVLALIQIRYRHVGKKEFEFFYSTSINSKQKSISAGTGGTRITLVDNRRFIF</sequence>
<organism evidence="1 2">
    <name type="scientific">Empedobacter falsenii</name>
    <dbReference type="NCBI Taxonomy" id="343874"/>
    <lineage>
        <taxon>Bacteria</taxon>
        <taxon>Pseudomonadati</taxon>
        <taxon>Bacteroidota</taxon>
        <taxon>Flavobacteriia</taxon>
        <taxon>Flavobacteriales</taxon>
        <taxon>Weeksellaceae</taxon>
        <taxon>Empedobacter</taxon>
    </lineage>
</organism>
<protein>
    <submittedName>
        <fullName evidence="1">Uncharacterized protein</fullName>
    </submittedName>
</protein>